<dbReference type="EMBL" id="CP017766">
    <property type="protein sequence ID" value="AUB56391.1"/>
    <property type="molecule type" value="Genomic_DNA"/>
</dbReference>
<protein>
    <submittedName>
        <fullName evidence="2">Uncharacterized protein</fullName>
    </submittedName>
</protein>
<proteinExistence type="predicted"/>
<evidence type="ECO:0000313" key="3">
    <source>
        <dbReference type="Proteomes" id="UP000232806"/>
    </source>
</evidence>
<accession>A0A2H4VE91</accession>
<evidence type="ECO:0000256" key="1">
    <source>
        <dbReference type="SAM" id="Phobius"/>
    </source>
</evidence>
<dbReference type="GeneID" id="35122029"/>
<feature type="transmembrane region" description="Helical" evidence="1">
    <location>
        <begin position="50"/>
        <end position="70"/>
    </location>
</feature>
<keyword evidence="1" id="KW-0812">Transmembrane</keyword>
<organism evidence="2 3">
    <name type="scientific">Methanobacterium subterraneum</name>
    <dbReference type="NCBI Taxonomy" id="59277"/>
    <lineage>
        <taxon>Archaea</taxon>
        <taxon>Methanobacteriati</taxon>
        <taxon>Methanobacteriota</taxon>
        <taxon>Methanomada group</taxon>
        <taxon>Methanobacteria</taxon>
        <taxon>Methanobacteriales</taxon>
        <taxon>Methanobacteriaceae</taxon>
        <taxon>Methanobacterium</taxon>
    </lineage>
</organism>
<dbReference type="OrthoDB" id="77375at2157"/>
<keyword evidence="1" id="KW-0472">Membrane</keyword>
<name>A0A2H4VE91_9EURY</name>
<dbReference type="RefSeq" id="WP_100906368.1">
    <property type="nucleotide sequence ID" value="NZ_CP017766.1"/>
</dbReference>
<sequence length="285" mass="31558">MPYLICQNCGGYYHLDDDESPDDFDRCQCGGKLIYSEYLEYKPRMSRKKFYGALSVIAILTILAAGYIVFLPHFNEVSATNPSVIATDYRGSVGKEIITPSNTNSNATASKKTIAVITGMHPREKLSIKTASDVVDQYSLSSNQAIIHYTVNVTNKPENYVTGRANGEELVANYVIPDIKKSNVDVVIICHDHAPGYGRGYYVATPKMDSPSVALGEVVEKNLPEFTYYRATAHSEHGSSTLTVSNPLASVGIRTLVYEMPEWASYNQAYQETKKLIGTCFQVIY</sequence>
<evidence type="ECO:0000313" key="2">
    <source>
        <dbReference type="EMBL" id="AUB56391.1"/>
    </source>
</evidence>
<dbReference type="Proteomes" id="UP000232806">
    <property type="component" value="Chromosome"/>
</dbReference>
<reference evidence="2 3" key="1">
    <citation type="submission" date="2016-10" db="EMBL/GenBank/DDBJ databases">
        <title>Comparative genomics between deep and shallow subseafloor isolates.</title>
        <authorList>
            <person name="Ishii S."/>
            <person name="Miller J.R."/>
            <person name="Sutton G."/>
            <person name="Suzuki S."/>
            <person name="Methe B."/>
            <person name="Inagaki F."/>
            <person name="Imachi H."/>
        </authorList>
    </citation>
    <scope>NUCLEOTIDE SEQUENCE [LARGE SCALE GENOMIC DNA]</scope>
    <source>
        <strain evidence="2 3">MO-MB1</strain>
    </source>
</reference>
<gene>
    <name evidence="2" type="ORF">BK007_10450</name>
</gene>
<keyword evidence="1" id="KW-1133">Transmembrane helix</keyword>
<dbReference type="AlphaFoldDB" id="A0A2H4VE91"/>